<name>A0ACC4C2V9_POPAL</name>
<gene>
    <name evidence="1" type="ORF">D5086_012687</name>
</gene>
<organism evidence="1 2">
    <name type="scientific">Populus alba</name>
    <name type="common">White poplar</name>
    <dbReference type="NCBI Taxonomy" id="43335"/>
    <lineage>
        <taxon>Eukaryota</taxon>
        <taxon>Viridiplantae</taxon>
        <taxon>Streptophyta</taxon>
        <taxon>Embryophyta</taxon>
        <taxon>Tracheophyta</taxon>
        <taxon>Spermatophyta</taxon>
        <taxon>Magnoliopsida</taxon>
        <taxon>eudicotyledons</taxon>
        <taxon>Gunneridae</taxon>
        <taxon>Pentapetalae</taxon>
        <taxon>rosids</taxon>
        <taxon>fabids</taxon>
        <taxon>Malpighiales</taxon>
        <taxon>Salicaceae</taxon>
        <taxon>Saliceae</taxon>
        <taxon>Populus</taxon>
    </lineage>
</organism>
<keyword evidence="2" id="KW-1185">Reference proteome</keyword>
<evidence type="ECO:0000313" key="2">
    <source>
        <dbReference type="Proteomes" id="UP000309997"/>
    </source>
</evidence>
<protein>
    <submittedName>
        <fullName evidence="1">Uncharacterized protein</fullName>
    </submittedName>
</protein>
<dbReference type="EMBL" id="RCHU02000006">
    <property type="protein sequence ID" value="KAL3585820.1"/>
    <property type="molecule type" value="Genomic_DNA"/>
</dbReference>
<evidence type="ECO:0000313" key="1">
    <source>
        <dbReference type="EMBL" id="KAL3585820.1"/>
    </source>
</evidence>
<sequence length="121" mass="13585">MHLCFTAGDGLISVLLNSNDDPPYLPTILASQLISLLREVAVWCCFCTLWYPTDDEFTAGALKSLKQNKTRDLGDLERLGFDNHAIDPSLFLSFCPSTPFLKAESFCIVWLQTMEPESHVQ</sequence>
<reference evidence="1 2" key="1">
    <citation type="journal article" date="2024" name="Plant Biotechnol. J.">
        <title>Genome and CRISPR/Cas9 system of a widespread forest tree (Populus alba) in the world.</title>
        <authorList>
            <person name="Liu Y.J."/>
            <person name="Jiang P.F."/>
            <person name="Han X.M."/>
            <person name="Li X.Y."/>
            <person name="Wang H.M."/>
            <person name="Wang Y.J."/>
            <person name="Wang X.X."/>
            <person name="Zeng Q.Y."/>
        </authorList>
    </citation>
    <scope>NUCLEOTIDE SEQUENCE [LARGE SCALE GENOMIC DNA]</scope>
    <source>
        <strain evidence="2">cv. PAL-ZL1</strain>
    </source>
</reference>
<proteinExistence type="predicted"/>
<comment type="caution">
    <text evidence="1">The sequence shown here is derived from an EMBL/GenBank/DDBJ whole genome shotgun (WGS) entry which is preliminary data.</text>
</comment>
<accession>A0ACC4C2V9</accession>
<dbReference type="Proteomes" id="UP000309997">
    <property type="component" value="Unassembled WGS sequence"/>
</dbReference>